<dbReference type="BioCyc" id="AMAC1300253:G12YX-3191-MONOMER"/>
<dbReference type="Proteomes" id="UP000014909">
    <property type="component" value="Chromosome"/>
</dbReference>
<dbReference type="AlphaFoldDB" id="S5AJ80"/>
<gene>
    <name evidence="1" type="ORF">I633_19970</name>
</gene>
<dbReference type="KEGG" id="amh:I633_19970"/>
<evidence type="ECO:0000313" key="2">
    <source>
        <dbReference type="Proteomes" id="UP000014909"/>
    </source>
</evidence>
<dbReference type="PATRIC" id="fig|1300253.3.peg.4185"/>
<reference evidence="1 2" key="1">
    <citation type="journal article" date="2013" name="Genome Biol. Evol.">
        <title>Genomic Diversity of "Deep Ecotype" Alteromonas macleodii Isolates: Evidence for Pan-Mediterranean Clonal Frames.</title>
        <authorList>
            <person name="Lopez-Perez M."/>
            <person name="Gonzaga A."/>
            <person name="Rodriguez-Valera F."/>
        </authorList>
    </citation>
    <scope>NUCLEOTIDE SEQUENCE [LARGE SCALE GENOMIC DNA]</scope>
    <source>
        <strain evidence="2">'English Channel 615'</strain>
    </source>
</reference>
<accession>S5AJ80</accession>
<evidence type="ECO:0000313" key="1">
    <source>
        <dbReference type="EMBL" id="AGP79544.1"/>
    </source>
</evidence>
<dbReference type="HOGENOM" id="CLU_2950003_0_0_6"/>
<dbReference type="EMBL" id="CP004846">
    <property type="protein sequence ID" value="AGP79544.1"/>
    <property type="molecule type" value="Genomic_DNA"/>
</dbReference>
<sequence>MRTQLQSAVESNCGITLLEIPVDPNSDKLSREISMLNLFIQMKNGKQGATEAWDLAVAG</sequence>
<protein>
    <submittedName>
        <fullName evidence="1">Thiamine pyrophosphate-binding domain-containing protein</fullName>
    </submittedName>
</protein>
<organism evidence="1 2">
    <name type="scientific">Alteromonas mediterranea 615</name>
    <dbReference type="NCBI Taxonomy" id="1300253"/>
    <lineage>
        <taxon>Bacteria</taxon>
        <taxon>Pseudomonadati</taxon>
        <taxon>Pseudomonadota</taxon>
        <taxon>Gammaproteobacteria</taxon>
        <taxon>Alteromonadales</taxon>
        <taxon>Alteromonadaceae</taxon>
        <taxon>Alteromonas/Salinimonas group</taxon>
        <taxon>Alteromonas</taxon>
    </lineage>
</organism>
<proteinExistence type="predicted"/>
<name>S5AJ80_9ALTE</name>